<dbReference type="SUPFAM" id="SSF56672">
    <property type="entry name" value="DNA/RNA polymerases"/>
    <property type="match status" value="1"/>
</dbReference>
<dbReference type="EMBL" id="JAFIRN010000005">
    <property type="protein sequence ID" value="KAG5848760.1"/>
    <property type="molecule type" value="Genomic_DNA"/>
</dbReference>
<gene>
    <name evidence="3" type="ORF">ANANG_G00102840</name>
</gene>
<keyword evidence="1" id="KW-0812">Transmembrane</keyword>
<feature type="domain" description="Reverse transcriptase/retrotransposon-derived protein RNase H-like" evidence="2">
    <location>
        <begin position="61"/>
        <end position="143"/>
    </location>
</feature>
<dbReference type="PANTHER" id="PTHR34072:SF49">
    <property type="entry name" value="RIBONUCLEASE H"/>
    <property type="match status" value="1"/>
</dbReference>
<reference evidence="3" key="1">
    <citation type="submission" date="2021-01" db="EMBL/GenBank/DDBJ databases">
        <title>A chromosome-scale assembly of European eel, Anguilla anguilla.</title>
        <authorList>
            <person name="Henkel C."/>
            <person name="Jong-Raadsen S.A."/>
            <person name="Dufour S."/>
            <person name="Weltzien F.-A."/>
            <person name="Palstra A.P."/>
            <person name="Pelster B."/>
            <person name="Spaink H.P."/>
            <person name="Van Den Thillart G.E."/>
            <person name="Jansen H."/>
            <person name="Zahm M."/>
            <person name="Klopp C."/>
            <person name="Cedric C."/>
            <person name="Louis A."/>
            <person name="Berthelot C."/>
            <person name="Parey E."/>
            <person name="Roest Crollius H."/>
            <person name="Montfort J."/>
            <person name="Robinson-Rechavi M."/>
            <person name="Bucao C."/>
            <person name="Bouchez O."/>
            <person name="Gislard M."/>
            <person name="Lluch J."/>
            <person name="Milhes M."/>
            <person name="Lampietro C."/>
            <person name="Lopez Roques C."/>
            <person name="Donnadieu C."/>
            <person name="Braasch I."/>
            <person name="Desvignes T."/>
            <person name="Postlethwait J."/>
            <person name="Bobe J."/>
            <person name="Guiguen Y."/>
            <person name="Dirks R."/>
        </authorList>
    </citation>
    <scope>NUCLEOTIDE SEQUENCE</scope>
    <source>
        <strain evidence="3">Tag_6206</strain>
        <tissue evidence="3">Liver</tissue>
    </source>
</reference>
<organism evidence="3 4">
    <name type="scientific">Anguilla anguilla</name>
    <name type="common">European freshwater eel</name>
    <name type="synonym">Muraena anguilla</name>
    <dbReference type="NCBI Taxonomy" id="7936"/>
    <lineage>
        <taxon>Eukaryota</taxon>
        <taxon>Metazoa</taxon>
        <taxon>Chordata</taxon>
        <taxon>Craniata</taxon>
        <taxon>Vertebrata</taxon>
        <taxon>Euteleostomi</taxon>
        <taxon>Actinopterygii</taxon>
        <taxon>Neopterygii</taxon>
        <taxon>Teleostei</taxon>
        <taxon>Anguilliformes</taxon>
        <taxon>Anguillidae</taxon>
        <taxon>Anguilla</taxon>
    </lineage>
</organism>
<keyword evidence="1" id="KW-1133">Transmembrane helix</keyword>
<evidence type="ECO:0000313" key="3">
    <source>
        <dbReference type="EMBL" id="KAG5848760.1"/>
    </source>
</evidence>
<keyword evidence="1" id="KW-0472">Membrane</keyword>
<evidence type="ECO:0000259" key="2">
    <source>
        <dbReference type="Pfam" id="PF17919"/>
    </source>
</evidence>
<name>A0A9D3RZ97_ANGAN</name>
<sequence length="346" mass="38434">MDIANATLSIGSTTLALHATPKKRRMSQRTRRRAALAHPHSCRPAHQLWRGSPASNQLFVWTDECAEAFARLRTALTEALVLAYPDVHRPFIVDTDASNVGVRAVLSQEDSDGERAVAYYSGALSQAERNYCVNRRELLAVVKMDPPTEMTPDEGQKNREMVVGGQKPLHRFLNAEPRCLGIAVLFFGCGELLLGIPLSIVGDTFDILYVPFWQGALFVISGNLSIYTGGHPSKKMVTVCLSMYVVTLLGIFLSLWCRVHTLITMSFWYYGNAEKIMRGQVLTAESVLLTLSLSLSPVLIFLACRARGSSEIHKDSGHCAAQFAFRRVKQWPKPPLPCKNIALRLF</sequence>
<keyword evidence="4" id="KW-1185">Reference proteome</keyword>
<dbReference type="InterPro" id="IPR043128">
    <property type="entry name" value="Rev_trsase/Diguanyl_cyclase"/>
</dbReference>
<evidence type="ECO:0000313" key="4">
    <source>
        <dbReference type="Proteomes" id="UP001044222"/>
    </source>
</evidence>
<protein>
    <recommendedName>
        <fullName evidence="2">Reverse transcriptase/retrotransposon-derived protein RNase H-like domain-containing protein</fullName>
    </recommendedName>
</protein>
<feature type="transmembrane region" description="Helical" evidence="1">
    <location>
        <begin position="282"/>
        <end position="304"/>
    </location>
</feature>
<dbReference type="InterPro" id="IPR043502">
    <property type="entry name" value="DNA/RNA_pol_sf"/>
</dbReference>
<feature type="transmembrane region" description="Helical" evidence="1">
    <location>
        <begin position="241"/>
        <end position="270"/>
    </location>
</feature>
<comment type="caution">
    <text evidence="3">The sequence shown here is derived from an EMBL/GenBank/DDBJ whole genome shotgun (WGS) entry which is preliminary data.</text>
</comment>
<dbReference type="Proteomes" id="UP001044222">
    <property type="component" value="Unassembled WGS sequence"/>
</dbReference>
<dbReference type="Pfam" id="PF17919">
    <property type="entry name" value="RT_RNaseH_2"/>
    <property type="match status" value="1"/>
</dbReference>
<proteinExistence type="predicted"/>
<feature type="transmembrane region" description="Helical" evidence="1">
    <location>
        <begin position="179"/>
        <end position="201"/>
    </location>
</feature>
<dbReference type="Gene3D" id="3.10.20.370">
    <property type="match status" value="1"/>
</dbReference>
<dbReference type="PANTHER" id="PTHR34072">
    <property type="entry name" value="ENZYMATIC POLYPROTEIN-RELATED"/>
    <property type="match status" value="1"/>
</dbReference>
<dbReference type="AlphaFoldDB" id="A0A9D3RZ97"/>
<dbReference type="InterPro" id="IPR041577">
    <property type="entry name" value="RT_RNaseH_2"/>
</dbReference>
<feature type="transmembrane region" description="Helical" evidence="1">
    <location>
        <begin position="207"/>
        <end position="229"/>
    </location>
</feature>
<accession>A0A9D3RZ97</accession>
<dbReference type="Gene3D" id="3.30.70.270">
    <property type="match status" value="1"/>
</dbReference>
<evidence type="ECO:0000256" key="1">
    <source>
        <dbReference type="SAM" id="Phobius"/>
    </source>
</evidence>